<organism evidence="1 2">
    <name type="scientific">Chitinophaga chungangae</name>
    <dbReference type="NCBI Taxonomy" id="2821488"/>
    <lineage>
        <taxon>Bacteria</taxon>
        <taxon>Pseudomonadati</taxon>
        <taxon>Bacteroidota</taxon>
        <taxon>Chitinophagia</taxon>
        <taxon>Chitinophagales</taxon>
        <taxon>Chitinophagaceae</taxon>
        <taxon>Chitinophaga</taxon>
    </lineage>
</organism>
<dbReference type="InterPro" id="IPR029033">
    <property type="entry name" value="His_PPase_superfam"/>
</dbReference>
<dbReference type="SUPFAM" id="SSF53254">
    <property type="entry name" value="Phosphoglycerate mutase-like"/>
    <property type="match status" value="1"/>
</dbReference>
<evidence type="ECO:0000313" key="1">
    <source>
        <dbReference type="EMBL" id="MBO9155384.1"/>
    </source>
</evidence>
<protein>
    <submittedName>
        <fullName evidence="1">Histidine phosphatase family protein</fullName>
    </submittedName>
</protein>
<keyword evidence="2" id="KW-1185">Reference proteome</keyword>
<accession>A0ABS3YL02</accession>
<sequence>MSQDNKQPCTMMRKMIAGMMLAGMMAACGQQRGAERKAVPVAEDSTFLTGTFFLVRHAEKNPGRDSTLTKEGRLRAGKLYRLLKDSSISRIYTTPFKRTVETGDSLRVLGKVDIAFYQPDSTGESLLYEISRRGDWGKRILVIGHSNTLIPLLRSLNVKPKTDSIPDKDYGNLFIVHKGVQKSVLMEKRY</sequence>
<name>A0ABS3YL02_9BACT</name>
<dbReference type="InterPro" id="IPR013078">
    <property type="entry name" value="His_Pase_superF_clade-1"/>
</dbReference>
<proteinExistence type="predicted"/>
<gene>
    <name evidence="1" type="ORF">J7I43_24360</name>
</gene>
<dbReference type="Proteomes" id="UP000679126">
    <property type="component" value="Unassembled WGS sequence"/>
</dbReference>
<dbReference type="RefSeq" id="WP_209148620.1">
    <property type="nucleotide sequence ID" value="NZ_JAGHKP010000006.1"/>
</dbReference>
<dbReference type="EMBL" id="JAGHKP010000006">
    <property type="protein sequence ID" value="MBO9155384.1"/>
    <property type="molecule type" value="Genomic_DNA"/>
</dbReference>
<dbReference type="PROSITE" id="PS51257">
    <property type="entry name" value="PROKAR_LIPOPROTEIN"/>
    <property type="match status" value="1"/>
</dbReference>
<reference evidence="2" key="1">
    <citation type="submission" date="2021-03" db="EMBL/GenBank/DDBJ databases">
        <title>Assistant Professor.</title>
        <authorList>
            <person name="Huq M.A."/>
        </authorList>
    </citation>
    <scope>NUCLEOTIDE SEQUENCE [LARGE SCALE GENOMIC DNA]</scope>
    <source>
        <strain evidence="2">MAH-28</strain>
    </source>
</reference>
<dbReference type="Gene3D" id="3.40.50.1240">
    <property type="entry name" value="Phosphoglycerate mutase-like"/>
    <property type="match status" value="1"/>
</dbReference>
<evidence type="ECO:0000313" key="2">
    <source>
        <dbReference type="Proteomes" id="UP000679126"/>
    </source>
</evidence>
<dbReference type="CDD" id="cd07040">
    <property type="entry name" value="HP"/>
    <property type="match status" value="1"/>
</dbReference>
<dbReference type="Pfam" id="PF00300">
    <property type="entry name" value="His_Phos_1"/>
    <property type="match status" value="1"/>
</dbReference>
<comment type="caution">
    <text evidence="1">The sequence shown here is derived from an EMBL/GenBank/DDBJ whole genome shotgun (WGS) entry which is preliminary data.</text>
</comment>